<evidence type="ECO:0000259" key="5">
    <source>
        <dbReference type="Pfam" id="PF01979"/>
    </source>
</evidence>
<evidence type="ECO:0000256" key="3">
    <source>
        <dbReference type="ARBA" id="ARBA00022801"/>
    </source>
</evidence>
<protein>
    <recommendedName>
        <fullName evidence="5">Amidohydrolase-related domain-containing protein</fullName>
    </recommendedName>
</protein>
<dbReference type="PANTHER" id="PTHR11113">
    <property type="entry name" value="N-ACETYLGLUCOSAMINE-6-PHOSPHATE DEACETYLASE"/>
    <property type="match status" value="1"/>
</dbReference>
<keyword evidence="2" id="KW-0479">Metal-binding</keyword>
<sequence length="361" mass="39591">MLIDDKSIVNIVDKNDIPDNFNKIELDEGILAPGFIDLQVNGGGGTLFNNSPNQESLKNIIRAHQFFGTTSIMPTVISDSLEVLEQCIKTVTEETKNNSSLLGIHIEGPFFNVKYRGVHQKQYISAINSDYLNLFAAIKSFPVMLTLAPECISSKQLKHLTSLGIKTLAGHSDASYDELDEAIKNGLDGFTHLFNAMGQISAREPGVVGAALHFENTFASIIVDLHHVHPSLIQLAYESKPKGKLFFISDSMATINHGEPSFELYDEVVSESNGRIVNSEGKLAGSSITQIDAVKNAYQKCNIPLNQAIAMASRYPAEYLGIANYLGSLKPGYKADLVHFDSKFNVHNVWVSGKQIKEESS</sequence>
<name>A0A382HE70_9ZZZZ</name>
<dbReference type="AlphaFoldDB" id="A0A382HE70"/>
<dbReference type="EMBL" id="UINC01060747">
    <property type="protein sequence ID" value="SVB85580.1"/>
    <property type="molecule type" value="Genomic_DNA"/>
</dbReference>
<dbReference type="Pfam" id="PF01979">
    <property type="entry name" value="Amidohydro_1"/>
    <property type="match status" value="1"/>
</dbReference>
<gene>
    <name evidence="6" type="ORF">METZ01_LOCUS238434</name>
</gene>
<evidence type="ECO:0000256" key="1">
    <source>
        <dbReference type="ARBA" id="ARBA00010716"/>
    </source>
</evidence>
<dbReference type="PANTHER" id="PTHR11113:SF14">
    <property type="entry name" value="N-ACETYLGLUCOSAMINE-6-PHOSPHATE DEACETYLASE"/>
    <property type="match status" value="1"/>
</dbReference>
<dbReference type="NCBIfam" id="TIGR00221">
    <property type="entry name" value="nagA"/>
    <property type="match status" value="1"/>
</dbReference>
<dbReference type="Gene3D" id="3.20.20.140">
    <property type="entry name" value="Metal-dependent hydrolases"/>
    <property type="match status" value="1"/>
</dbReference>
<dbReference type="GO" id="GO:0008448">
    <property type="term" value="F:N-acetylglucosamine-6-phosphate deacetylase activity"/>
    <property type="evidence" value="ECO:0007669"/>
    <property type="project" value="InterPro"/>
</dbReference>
<organism evidence="6">
    <name type="scientific">marine metagenome</name>
    <dbReference type="NCBI Taxonomy" id="408172"/>
    <lineage>
        <taxon>unclassified sequences</taxon>
        <taxon>metagenomes</taxon>
        <taxon>ecological metagenomes</taxon>
    </lineage>
</organism>
<dbReference type="SUPFAM" id="SSF51556">
    <property type="entry name" value="Metallo-dependent hydrolases"/>
    <property type="match status" value="1"/>
</dbReference>
<accession>A0A382HE70</accession>
<dbReference type="GO" id="GO:0046872">
    <property type="term" value="F:metal ion binding"/>
    <property type="evidence" value="ECO:0007669"/>
    <property type="project" value="UniProtKB-KW"/>
</dbReference>
<reference evidence="6" key="1">
    <citation type="submission" date="2018-05" db="EMBL/GenBank/DDBJ databases">
        <authorList>
            <person name="Lanie J.A."/>
            <person name="Ng W.-L."/>
            <person name="Kazmierczak K.M."/>
            <person name="Andrzejewski T.M."/>
            <person name="Davidsen T.M."/>
            <person name="Wayne K.J."/>
            <person name="Tettelin H."/>
            <person name="Glass J.I."/>
            <person name="Rusch D."/>
            <person name="Podicherti R."/>
            <person name="Tsui H.-C.T."/>
            <person name="Winkler M.E."/>
        </authorList>
    </citation>
    <scope>NUCLEOTIDE SEQUENCE</scope>
</reference>
<dbReference type="GO" id="GO:0006046">
    <property type="term" value="P:N-acetylglucosamine catabolic process"/>
    <property type="evidence" value="ECO:0007669"/>
    <property type="project" value="TreeGrafter"/>
</dbReference>
<dbReference type="Gene3D" id="2.30.40.10">
    <property type="entry name" value="Urease, subunit C, domain 1"/>
    <property type="match status" value="1"/>
</dbReference>
<evidence type="ECO:0000256" key="4">
    <source>
        <dbReference type="ARBA" id="ARBA00023277"/>
    </source>
</evidence>
<dbReference type="CDD" id="cd00854">
    <property type="entry name" value="NagA"/>
    <property type="match status" value="1"/>
</dbReference>
<dbReference type="SUPFAM" id="SSF51338">
    <property type="entry name" value="Composite domain of metallo-dependent hydrolases"/>
    <property type="match status" value="1"/>
</dbReference>
<dbReference type="InterPro" id="IPR032466">
    <property type="entry name" value="Metal_Hydrolase"/>
</dbReference>
<dbReference type="PIRSF" id="PIRSF038994">
    <property type="entry name" value="NagA"/>
    <property type="match status" value="1"/>
</dbReference>
<evidence type="ECO:0000313" key="6">
    <source>
        <dbReference type="EMBL" id="SVB85580.1"/>
    </source>
</evidence>
<comment type="similarity">
    <text evidence="1">Belongs to the metallo-dependent hydrolases superfamily. NagA family.</text>
</comment>
<proteinExistence type="inferred from homology"/>
<dbReference type="InterPro" id="IPR011059">
    <property type="entry name" value="Metal-dep_hydrolase_composite"/>
</dbReference>
<keyword evidence="3" id="KW-0378">Hydrolase</keyword>
<dbReference type="InterPro" id="IPR003764">
    <property type="entry name" value="GlcNAc_6-P_deAcase"/>
</dbReference>
<evidence type="ECO:0000256" key="2">
    <source>
        <dbReference type="ARBA" id="ARBA00022723"/>
    </source>
</evidence>
<feature type="domain" description="Amidohydrolase-related" evidence="5">
    <location>
        <begin position="30"/>
        <end position="355"/>
    </location>
</feature>
<keyword evidence="4" id="KW-0119">Carbohydrate metabolism</keyword>
<dbReference type="InterPro" id="IPR006680">
    <property type="entry name" value="Amidohydro-rel"/>
</dbReference>